<evidence type="ECO:0000313" key="6">
    <source>
        <dbReference type="Proteomes" id="UP000306102"/>
    </source>
</evidence>
<protein>
    <recommendedName>
        <fullName evidence="4">Leucine-rich repeat-containing N-terminal plant-type domain-containing protein</fullName>
    </recommendedName>
</protein>
<feature type="domain" description="Leucine-rich repeat-containing N-terminal plant-type" evidence="4">
    <location>
        <begin position="56"/>
        <end position="92"/>
    </location>
</feature>
<name>A0A4V3WN78_CAMSN</name>
<evidence type="ECO:0000256" key="2">
    <source>
        <dbReference type="ARBA" id="ARBA00022729"/>
    </source>
</evidence>
<evidence type="ECO:0000259" key="4">
    <source>
        <dbReference type="Pfam" id="PF08263"/>
    </source>
</evidence>
<gene>
    <name evidence="5" type="ORF">TEA_011195</name>
</gene>
<dbReference type="Proteomes" id="UP000306102">
    <property type="component" value="Unassembled WGS sequence"/>
</dbReference>
<dbReference type="PANTHER" id="PTHR47988">
    <property type="entry name" value="SOMATIC EMBRYOGENESIS RECEPTOR KINASE 1"/>
    <property type="match status" value="1"/>
</dbReference>
<reference evidence="5 6" key="1">
    <citation type="journal article" date="2018" name="Proc. Natl. Acad. Sci. U.S.A.">
        <title>Draft genome sequence of Camellia sinensis var. sinensis provides insights into the evolution of the tea genome and tea quality.</title>
        <authorList>
            <person name="Wei C."/>
            <person name="Yang H."/>
            <person name="Wang S."/>
            <person name="Zhao J."/>
            <person name="Liu C."/>
            <person name="Gao L."/>
            <person name="Xia E."/>
            <person name="Lu Y."/>
            <person name="Tai Y."/>
            <person name="She G."/>
            <person name="Sun J."/>
            <person name="Cao H."/>
            <person name="Tong W."/>
            <person name="Gao Q."/>
            <person name="Li Y."/>
            <person name="Deng W."/>
            <person name="Jiang X."/>
            <person name="Wang W."/>
            <person name="Chen Q."/>
            <person name="Zhang S."/>
            <person name="Li H."/>
            <person name="Wu J."/>
            <person name="Wang P."/>
            <person name="Li P."/>
            <person name="Shi C."/>
            <person name="Zheng F."/>
            <person name="Jian J."/>
            <person name="Huang B."/>
            <person name="Shan D."/>
            <person name="Shi M."/>
            <person name="Fang C."/>
            <person name="Yue Y."/>
            <person name="Li F."/>
            <person name="Li D."/>
            <person name="Wei S."/>
            <person name="Han B."/>
            <person name="Jiang C."/>
            <person name="Yin Y."/>
            <person name="Xia T."/>
            <person name="Zhang Z."/>
            <person name="Bennetzen J.L."/>
            <person name="Zhao S."/>
            <person name="Wan X."/>
        </authorList>
    </citation>
    <scope>NUCLEOTIDE SEQUENCE [LARGE SCALE GENOMIC DNA]</scope>
    <source>
        <strain evidence="6">cv. Shuchazao</strain>
        <tissue evidence="5">Leaf</tissue>
    </source>
</reference>
<keyword evidence="6" id="KW-1185">Reference proteome</keyword>
<dbReference type="InterPro" id="IPR032675">
    <property type="entry name" value="LRR_dom_sf"/>
</dbReference>
<evidence type="ECO:0000256" key="3">
    <source>
        <dbReference type="ARBA" id="ARBA00022737"/>
    </source>
</evidence>
<dbReference type="STRING" id="542762.A0A4V3WN78"/>
<comment type="caution">
    <text evidence="5">The sequence shown here is derived from an EMBL/GenBank/DDBJ whole genome shotgun (WGS) entry which is preliminary data.</text>
</comment>
<feature type="domain" description="Leucine-rich repeat-containing N-terminal plant-type" evidence="4">
    <location>
        <begin position="230"/>
        <end position="266"/>
    </location>
</feature>
<dbReference type="InterPro" id="IPR001611">
    <property type="entry name" value="Leu-rich_rpt"/>
</dbReference>
<keyword evidence="3" id="KW-0677">Repeat</keyword>
<proteinExistence type="predicted"/>
<evidence type="ECO:0000256" key="1">
    <source>
        <dbReference type="ARBA" id="ARBA00022614"/>
    </source>
</evidence>
<evidence type="ECO:0000313" key="5">
    <source>
        <dbReference type="EMBL" id="THG11487.1"/>
    </source>
</evidence>
<dbReference type="Pfam" id="PF08263">
    <property type="entry name" value="LRRNT_2"/>
    <property type="match status" value="2"/>
</dbReference>
<dbReference type="AlphaFoldDB" id="A0A4V3WN78"/>
<dbReference type="InterPro" id="IPR013210">
    <property type="entry name" value="LRR_N_plant-typ"/>
</dbReference>
<keyword evidence="1" id="KW-0433">Leucine-rich repeat</keyword>
<dbReference type="EMBL" id="SDRB02007221">
    <property type="protein sequence ID" value="THG11487.1"/>
    <property type="molecule type" value="Genomic_DNA"/>
</dbReference>
<dbReference type="Gene3D" id="3.80.10.10">
    <property type="entry name" value="Ribonuclease Inhibitor"/>
    <property type="match status" value="2"/>
</dbReference>
<sequence>MAHVSICDQYKLEKEPKKASNGEVWVGLFNLVSEHGWAYGWGDSLIRWLITRSVSGDALIALKDALNASTDQLKNWNQNQVNPCTWTKVTCDSNYNVTLVSLSSMGFSGSLSPKIGALNTLQTLHGWLLGYFPVRLDISATAAVQTFIPLSSLSSLPSSALRIFWKCSSCSSLQGIGITGEIPKDFRNLTSLTMLDLDNNHLTGSLGNLKNLQFLGDSLIRWLITRSVSGDALIALKDALNASTDQLKNWNQNQVNPCTWTKVTCDSNYNVTLVSLSSMGFSGSLSPKIGALNTLQTLHGWLLGYFPVRLDISATAAVQTFIPLSSLSSLPSSALRIFWVSCARVGEGGCANM</sequence>
<dbReference type="PROSITE" id="PS51450">
    <property type="entry name" value="LRR"/>
    <property type="match status" value="1"/>
</dbReference>
<keyword evidence="2" id="KW-0732">Signal</keyword>
<dbReference type="SUPFAM" id="SSF52058">
    <property type="entry name" value="L domain-like"/>
    <property type="match status" value="2"/>
</dbReference>
<organism evidence="5 6">
    <name type="scientific">Camellia sinensis var. sinensis</name>
    <name type="common">China tea</name>
    <dbReference type="NCBI Taxonomy" id="542762"/>
    <lineage>
        <taxon>Eukaryota</taxon>
        <taxon>Viridiplantae</taxon>
        <taxon>Streptophyta</taxon>
        <taxon>Embryophyta</taxon>
        <taxon>Tracheophyta</taxon>
        <taxon>Spermatophyta</taxon>
        <taxon>Magnoliopsida</taxon>
        <taxon>eudicotyledons</taxon>
        <taxon>Gunneridae</taxon>
        <taxon>Pentapetalae</taxon>
        <taxon>asterids</taxon>
        <taxon>Ericales</taxon>
        <taxon>Theaceae</taxon>
        <taxon>Camellia</taxon>
    </lineage>
</organism>
<accession>A0A4V3WN78</accession>